<dbReference type="KEGG" id="vgu:HYG85_14925"/>
<dbReference type="AlphaFoldDB" id="A0A8J8MC26"/>
<dbReference type="Proteomes" id="UP000677305">
    <property type="component" value="Chromosome"/>
</dbReference>
<dbReference type="GO" id="GO:0008374">
    <property type="term" value="F:O-acyltransferase activity"/>
    <property type="evidence" value="ECO:0007669"/>
    <property type="project" value="TreeGrafter"/>
</dbReference>
<dbReference type="PANTHER" id="PTHR23416:SF23">
    <property type="entry name" value="ACETYLTRANSFERASE C18B11.09C-RELATED"/>
    <property type="match status" value="1"/>
</dbReference>
<dbReference type="Gene3D" id="2.160.10.10">
    <property type="entry name" value="Hexapeptide repeat proteins"/>
    <property type="match status" value="1"/>
</dbReference>
<dbReference type="Pfam" id="PF14602">
    <property type="entry name" value="Hexapep_2"/>
    <property type="match status" value="1"/>
</dbReference>
<dbReference type="InterPro" id="IPR001451">
    <property type="entry name" value="Hexapep"/>
</dbReference>
<evidence type="ECO:0000313" key="5">
    <source>
        <dbReference type="Proteomes" id="UP000677305"/>
    </source>
</evidence>
<dbReference type="PROSITE" id="PS00101">
    <property type="entry name" value="HEXAPEP_TRANSFERASES"/>
    <property type="match status" value="1"/>
</dbReference>
<accession>A0A8J8MC26</accession>
<keyword evidence="3" id="KW-0677">Repeat</keyword>
<evidence type="ECO:0000256" key="3">
    <source>
        <dbReference type="ARBA" id="ARBA00022737"/>
    </source>
</evidence>
<keyword evidence="5" id="KW-1185">Reference proteome</keyword>
<proteinExistence type="inferred from homology"/>
<dbReference type="Pfam" id="PF00132">
    <property type="entry name" value="Hexapep"/>
    <property type="match status" value="1"/>
</dbReference>
<keyword evidence="4" id="KW-0012">Acyltransferase</keyword>
<dbReference type="InterPro" id="IPR018357">
    <property type="entry name" value="Hexapep_transf_CS"/>
</dbReference>
<organism evidence="4 5">
    <name type="scientific">Vallitalea guaymasensis</name>
    <dbReference type="NCBI Taxonomy" id="1185412"/>
    <lineage>
        <taxon>Bacteria</taxon>
        <taxon>Bacillati</taxon>
        <taxon>Bacillota</taxon>
        <taxon>Clostridia</taxon>
        <taxon>Lachnospirales</taxon>
        <taxon>Vallitaleaceae</taxon>
        <taxon>Vallitalea</taxon>
    </lineage>
</organism>
<gene>
    <name evidence="4" type="ORF">HYG85_14925</name>
</gene>
<name>A0A8J8MC26_9FIRM</name>
<evidence type="ECO:0000256" key="1">
    <source>
        <dbReference type="ARBA" id="ARBA00007274"/>
    </source>
</evidence>
<dbReference type="InterPro" id="IPR051159">
    <property type="entry name" value="Hexapeptide_acetyltransf"/>
</dbReference>
<protein>
    <submittedName>
        <fullName evidence="4">Acyltransferase</fullName>
    </submittedName>
</protein>
<keyword evidence="2" id="KW-0808">Transferase</keyword>
<evidence type="ECO:0000313" key="4">
    <source>
        <dbReference type="EMBL" id="QUH30138.1"/>
    </source>
</evidence>
<sequence length="180" mass="19505">MIMGVKKKICLGFYYLIGKKMPESDSSISFGAKRFRRFLCKNIFEYASKSCNIEKGVFFGNGQDISIGDNSGIGLHARIQGPLSIGDNVMMGPDVIIYTKNHETKRIDIPMIEQGVTAPEKVVIGDDVWIGARVIILPGVTIGEGSVVGAGSVVTKDVEPYSIVGGVPAKRIKSRKNLIN</sequence>
<comment type="similarity">
    <text evidence="1">Belongs to the transferase hexapeptide repeat family.</text>
</comment>
<dbReference type="InterPro" id="IPR011004">
    <property type="entry name" value="Trimer_LpxA-like_sf"/>
</dbReference>
<dbReference type="EMBL" id="CP058561">
    <property type="protein sequence ID" value="QUH30138.1"/>
    <property type="molecule type" value="Genomic_DNA"/>
</dbReference>
<dbReference type="PANTHER" id="PTHR23416">
    <property type="entry name" value="SIALIC ACID SYNTHASE-RELATED"/>
    <property type="match status" value="1"/>
</dbReference>
<evidence type="ECO:0000256" key="2">
    <source>
        <dbReference type="ARBA" id="ARBA00022679"/>
    </source>
</evidence>
<reference evidence="4 5" key="1">
    <citation type="submission" date="2020-07" db="EMBL/GenBank/DDBJ databases">
        <title>Vallitalea guaymasensis genome.</title>
        <authorList>
            <person name="Postec A."/>
        </authorList>
    </citation>
    <scope>NUCLEOTIDE SEQUENCE [LARGE SCALE GENOMIC DNA]</scope>
    <source>
        <strain evidence="4 5">Ra1766G1</strain>
    </source>
</reference>
<dbReference type="SUPFAM" id="SSF51161">
    <property type="entry name" value="Trimeric LpxA-like enzymes"/>
    <property type="match status" value="1"/>
</dbReference>
<dbReference type="CDD" id="cd04647">
    <property type="entry name" value="LbH_MAT_like"/>
    <property type="match status" value="1"/>
</dbReference>